<protein>
    <submittedName>
        <fullName evidence="1">Uncharacterized protein</fullName>
    </submittedName>
</protein>
<organism evidence="1 2">
    <name type="scientific">Klebsiella pneumoniae subsp. ozaenae</name>
    <dbReference type="NCBI Taxonomy" id="574"/>
    <lineage>
        <taxon>Bacteria</taxon>
        <taxon>Pseudomonadati</taxon>
        <taxon>Pseudomonadota</taxon>
        <taxon>Gammaproteobacteria</taxon>
        <taxon>Enterobacterales</taxon>
        <taxon>Enterobacteriaceae</taxon>
        <taxon>Klebsiella/Raoultella group</taxon>
        <taxon>Klebsiella</taxon>
        <taxon>Klebsiella pneumoniae complex</taxon>
    </lineage>
</organism>
<accession>A0A378BFC7</accession>
<name>A0A378BFC7_KLEPO</name>
<gene>
    <name evidence="1" type="ORF">NCTC5050_04863</name>
</gene>
<evidence type="ECO:0000313" key="2">
    <source>
        <dbReference type="Proteomes" id="UP000255382"/>
    </source>
</evidence>
<reference evidence="1 2" key="1">
    <citation type="submission" date="2018-06" db="EMBL/GenBank/DDBJ databases">
        <authorList>
            <consortium name="Pathogen Informatics"/>
            <person name="Doyle S."/>
        </authorList>
    </citation>
    <scope>NUCLEOTIDE SEQUENCE [LARGE SCALE GENOMIC DNA]</scope>
    <source>
        <strain evidence="1 2">NCTC5050</strain>
    </source>
</reference>
<dbReference type="EMBL" id="UGLZ01000005">
    <property type="protein sequence ID" value="STV39397.1"/>
    <property type="molecule type" value="Genomic_DNA"/>
</dbReference>
<dbReference type="Proteomes" id="UP000255382">
    <property type="component" value="Unassembled WGS sequence"/>
</dbReference>
<dbReference type="AlphaFoldDB" id="A0A378BFC7"/>
<keyword evidence="2" id="KW-1185">Reference proteome</keyword>
<proteinExistence type="predicted"/>
<evidence type="ECO:0000313" key="1">
    <source>
        <dbReference type="EMBL" id="STV39397.1"/>
    </source>
</evidence>
<sequence>MVQPSVPWPVLSPQIFIRCAADHRRAVRRHRPQARPERRLLHVAAAREQIAHHHLQGFATRLQQRFVKTDDLRHAADPNALIEAGDGRFCKSHQG</sequence>